<dbReference type="EMBL" id="BARU01012425">
    <property type="protein sequence ID" value="GAH40998.1"/>
    <property type="molecule type" value="Genomic_DNA"/>
</dbReference>
<evidence type="ECO:0000313" key="1">
    <source>
        <dbReference type="EMBL" id="GAH40998.1"/>
    </source>
</evidence>
<sequence>FRPLTLLELIDQLIQDEIQIDSFQNLFSLKLMVNRCSDFNYVWDQLKEIILEKKIIYTLKQNKPNKIIRMDKRGITVQTEKGEDLIAINQVEDAWHYFIREGSLERNDHEKSTYRSSFMLALFSQLPFVEVDKSPPLSLRIKT</sequence>
<comment type="caution">
    <text evidence="1">The sequence shown here is derived from an EMBL/GenBank/DDBJ whole genome shotgun (WGS) entry which is preliminary data.</text>
</comment>
<reference evidence="1" key="1">
    <citation type="journal article" date="2014" name="Front. Microbiol.">
        <title>High frequency of phylogenetically diverse reductive dehalogenase-homologous genes in deep subseafloor sedimentary metagenomes.</title>
        <authorList>
            <person name="Kawai M."/>
            <person name="Futagami T."/>
            <person name="Toyoda A."/>
            <person name="Takaki Y."/>
            <person name="Nishi S."/>
            <person name="Hori S."/>
            <person name="Arai W."/>
            <person name="Tsubouchi T."/>
            <person name="Morono Y."/>
            <person name="Uchiyama I."/>
            <person name="Ito T."/>
            <person name="Fujiyama A."/>
            <person name="Inagaki F."/>
            <person name="Takami H."/>
        </authorList>
    </citation>
    <scope>NUCLEOTIDE SEQUENCE</scope>
    <source>
        <strain evidence="1">Expedition CK06-06</strain>
    </source>
</reference>
<name>X1H6T2_9ZZZZ</name>
<gene>
    <name evidence="1" type="ORF">S03H2_22917</name>
</gene>
<feature type="non-terminal residue" evidence="1">
    <location>
        <position position="1"/>
    </location>
</feature>
<organism evidence="1">
    <name type="scientific">marine sediment metagenome</name>
    <dbReference type="NCBI Taxonomy" id="412755"/>
    <lineage>
        <taxon>unclassified sequences</taxon>
        <taxon>metagenomes</taxon>
        <taxon>ecological metagenomes</taxon>
    </lineage>
</organism>
<accession>X1H6T2</accession>
<proteinExistence type="predicted"/>
<dbReference type="AlphaFoldDB" id="X1H6T2"/>
<protein>
    <submittedName>
        <fullName evidence="1">Uncharacterized protein</fullName>
    </submittedName>
</protein>